<reference evidence="2" key="1">
    <citation type="journal article" date="2020" name="Stud. Mycol.">
        <title>101 Dothideomycetes genomes: A test case for predicting lifestyles and emergence of pathogens.</title>
        <authorList>
            <person name="Haridas S."/>
            <person name="Albert R."/>
            <person name="Binder M."/>
            <person name="Bloem J."/>
            <person name="LaButti K."/>
            <person name="Salamov A."/>
            <person name="Andreopoulos B."/>
            <person name="Baker S."/>
            <person name="Barry K."/>
            <person name="Bills G."/>
            <person name="Bluhm B."/>
            <person name="Cannon C."/>
            <person name="Castanera R."/>
            <person name="Culley D."/>
            <person name="Daum C."/>
            <person name="Ezra D."/>
            <person name="Gonzalez J."/>
            <person name="Henrissat B."/>
            <person name="Kuo A."/>
            <person name="Liang C."/>
            <person name="Lipzen A."/>
            <person name="Lutzoni F."/>
            <person name="Magnuson J."/>
            <person name="Mondo S."/>
            <person name="Nolan M."/>
            <person name="Ohm R."/>
            <person name="Pangilinan J."/>
            <person name="Park H.-J."/>
            <person name="Ramirez L."/>
            <person name="Alfaro M."/>
            <person name="Sun H."/>
            <person name="Tritt A."/>
            <person name="Yoshinaga Y."/>
            <person name="Zwiers L.-H."/>
            <person name="Turgeon B."/>
            <person name="Goodwin S."/>
            <person name="Spatafora J."/>
            <person name="Crous P."/>
            <person name="Grigoriev I."/>
        </authorList>
    </citation>
    <scope>NUCLEOTIDE SEQUENCE [LARGE SCALE GENOMIC DNA]</scope>
    <source>
        <strain evidence="2">CBS 304.66</strain>
    </source>
</reference>
<keyword evidence="2" id="KW-1185">Reference proteome</keyword>
<evidence type="ECO:0000313" key="2">
    <source>
        <dbReference type="Proteomes" id="UP000800093"/>
    </source>
</evidence>
<gene>
    <name evidence="1" type="ORF">CC78DRAFT_616538</name>
</gene>
<dbReference type="EMBL" id="ML986614">
    <property type="protein sequence ID" value="KAF2264617.1"/>
    <property type="molecule type" value="Genomic_DNA"/>
</dbReference>
<proteinExistence type="predicted"/>
<accession>A0A9P4KB95</accession>
<dbReference type="Proteomes" id="UP000800093">
    <property type="component" value="Unassembled WGS sequence"/>
</dbReference>
<name>A0A9P4KB95_9PLEO</name>
<evidence type="ECO:0000313" key="1">
    <source>
        <dbReference type="EMBL" id="KAF2264617.1"/>
    </source>
</evidence>
<protein>
    <submittedName>
        <fullName evidence="1">Uncharacterized protein</fullName>
    </submittedName>
</protein>
<sequence>MADCRTDMEDLDSILEIANNATIGSDYKFLPAVYAAQGAAIGASKHEFPPKHVFKAEDAMSNIFKAHIKQEHTNSTEPTRLLSESVDYNSTLDEIISNESDSDRANDYYYMHPEQPRKPQRRFIPPYHIPSILEDSEHRPRKVFDADSRTGKRLQFFYDDYEYECCPAGRGEEDTEEAVRRAADERRVSDVLQVFIDADLKRKEAAEKKADESKDLLPAPRSICRDMAPRHRHFIQPFDIESDSESDADVAPPVRHDQFARHDAPSNPQSASEKSIEVIDLTSPSRPLQPQNENSIIPASGRCPIPRHHANASTRASVRSSSKKLRLNDGESVGVDVDTTIRQARYSEAVLTGNVELATLVIAQQKKLFKSPSF</sequence>
<comment type="caution">
    <text evidence="1">The sequence shown here is derived from an EMBL/GenBank/DDBJ whole genome shotgun (WGS) entry which is preliminary data.</text>
</comment>
<dbReference type="AlphaFoldDB" id="A0A9P4KB95"/>
<organism evidence="1 2">
    <name type="scientific">Lojkania enalia</name>
    <dbReference type="NCBI Taxonomy" id="147567"/>
    <lineage>
        <taxon>Eukaryota</taxon>
        <taxon>Fungi</taxon>
        <taxon>Dikarya</taxon>
        <taxon>Ascomycota</taxon>
        <taxon>Pezizomycotina</taxon>
        <taxon>Dothideomycetes</taxon>
        <taxon>Pleosporomycetidae</taxon>
        <taxon>Pleosporales</taxon>
        <taxon>Pleosporales incertae sedis</taxon>
        <taxon>Lojkania</taxon>
    </lineage>
</organism>